<feature type="coiled-coil region" evidence="1">
    <location>
        <begin position="345"/>
        <end position="448"/>
    </location>
</feature>
<reference evidence="3 4" key="1">
    <citation type="submission" date="2020-05" db="EMBL/GenBank/DDBJ databases">
        <authorList>
            <person name="Casaregola S."/>
            <person name="Devillers H."/>
            <person name="Grondin C."/>
        </authorList>
    </citation>
    <scope>NUCLEOTIDE SEQUENCE [LARGE SCALE GENOMIC DNA]</scope>
    <source>
        <strain evidence="3 4">CLIB 1767</strain>
    </source>
</reference>
<protein>
    <submittedName>
        <fullName evidence="3">Uncharacterized protein</fullName>
    </submittedName>
</protein>
<proteinExistence type="predicted"/>
<name>A0A8H2ZIV6_9SACH</name>
<dbReference type="EMBL" id="CAEFZW010000003">
    <property type="protein sequence ID" value="CAB4253612.1"/>
    <property type="molecule type" value="Genomic_DNA"/>
</dbReference>
<dbReference type="RefSeq" id="XP_041405472.1">
    <property type="nucleotide sequence ID" value="XM_041549538.1"/>
</dbReference>
<evidence type="ECO:0000313" key="4">
    <source>
        <dbReference type="Proteomes" id="UP000644660"/>
    </source>
</evidence>
<evidence type="ECO:0000256" key="1">
    <source>
        <dbReference type="SAM" id="Coils"/>
    </source>
</evidence>
<dbReference type="GeneID" id="64856594"/>
<sequence>MHQFNKLSALDSLFDENDNISNLKLSPSTSLLSKENNLGADNNKLHVANGLTSYVNKKKKLSFFNFDRNEKKKVKEDVMRTLTKRNTETKKKWLGLIEQTSIRKALTNGSHSSKKHIDIPYRTNSTRDSFRQFFDNFKDTSTKSSLTSKGTHIMPIGANTPNNLENLDGDETTDNTFRDALDYKLQVSPQLANIRDTEHGLFHINNEQYISSTDSEERRVENRGKLDLTFGMRNKISDPKEDPHFNDANKADNEDTEQFQESLLRSSIISNSPLKSQLIEMDTRDPYKFVFETPNKYCPDSDFIDREQIMNNLKAVWSLLSIENDRESCTLISAIDIQELSELLINSAITKLDYQEKKINDLKAEIIKKESKQKNKVIPEETFNELKERMSKEEAKTQRLELERQLDKNKIDQLTSNLRRLKLQEQAKSEAMNHITATRNQKTKLNEEKIRELKKLLKTLSFFKDISIQFMKNLSQRSKNVLPYQTNKIFDDKLELMNYNISFDHELVNDFHHDKDFEKSKSLISQFFSENTNIHLSNVLLVRYGQLFRSNKFLTQQLAEFRNQAQLKFLPQGLVENDELQDHKQFKTQRRSISTLHEQNNIFGNQQIVARY</sequence>
<dbReference type="OrthoDB" id="4067612at2759"/>
<evidence type="ECO:0000256" key="2">
    <source>
        <dbReference type="SAM" id="MobiDB-lite"/>
    </source>
</evidence>
<comment type="caution">
    <text evidence="3">The sequence shown here is derived from an EMBL/GenBank/DDBJ whole genome shotgun (WGS) entry which is preliminary data.</text>
</comment>
<keyword evidence="4" id="KW-1185">Reference proteome</keyword>
<keyword evidence="1" id="KW-0175">Coiled coil</keyword>
<dbReference type="AlphaFoldDB" id="A0A8H2ZIV6"/>
<organism evidence="3 4">
    <name type="scientific">Maudiozyma barnettii</name>
    <dbReference type="NCBI Taxonomy" id="61262"/>
    <lineage>
        <taxon>Eukaryota</taxon>
        <taxon>Fungi</taxon>
        <taxon>Dikarya</taxon>
        <taxon>Ascomycota</taxon>
        <taxon>Saccharomycotina</taxon>
        <taxon>Saccharomycetes</taxon>
        <taxon>Saccharomycetales</taxon>
        <taxon>Saccharomycetaceae</taxon>
        <taxon>Maudiozyma</taxon>
    </lineage>
</organism>
<gene>
    <name evidence="3" type="ORF">KABA2_03S01694</name>
</gene>
<feature type="region of interest" description="Disordered" evidence="2">
    <location>
        <begin position="144"/>
        <end position="168"/>
    </location>
</feature>
<accession>A0A8H2ZIV6</accession>
<evidence type="ECO:0000313" key="3">
    <source>
        <dbReference type="EMBL" id="CAB4253612.1"/>
    </source>
</evidence>
<dbReference type="Proteomes" id="UP000644660">
    <property type="component" value="Unassembled WGS sequence"/>
</dbReference>